<feature type="chain" id="PRO_5012690836" description="Lipase" evidence="9">
    <location>
        <begin position="17"/>
        <end position="412"/>
    </location>
</feature>
<organism evidence="11 12">
    <name type="scientific">Danaus plexippus plexippus</name>
    <dbReference type="NCBI Taxonomy" id="278856"/>
    <lineage>
        <taxon>Eukaryota</taxon>
        <taxon>Metazoa</taxon>
        <taxon>Ecdysozoa</taxon>
        <taxon>Arthropoda</taxon>
        <taxon>Hexapoda</taxon>
        <taxon>Insecta</taxon>
        <taxon>Pterygota</taxon>
        <taxon>Neoptera</taxon>
        <taxon>Endopterygota</taxon>
        <taxon>Lepidoptera</taxon>
        <taxon>Glossata</taxon>
        <taxon>Ditrysia</taxon>
        <taxon>Papilionoidea</taxon>
        <taxon>Nymphalidae</taxon>
        <taxon>Danainae</taxon>
        <taxon>Danaini</taxon>
        <taxon>Danaina</taxon>
        <taxon>Danaus</taxon>
        <taxon>Danaus</taxon>
    </lineage>
</organism>
<keyword evidence="2 9" id="KW-0732">Signal</keyword>
<protein>
    <recommendedName>
        <fullName evidence="7">Lipase</fullName>
    </recommendedName>
</protein>
<dbReference type="InterPro" id="IPR025483">
    <property type="entry name" value="Lipase_euk"/>
</dbReference>
<dbReference type="InterPro" id="IPR029058">
    <property type="entry name" value="AB_hydrolase_fold"/>
</dbReference>
<feature type="domain" description="Partial AB-hydrolase lipase" evidence="10">
    <location>
        <begin position="42"/>
        <end position="101"/>
    </location>
</feature>
<name>A0A212EYA2_DANPL</name>
<reference evidence="11 12" key="1">
    <citation type="journal article" date="2011" name="Cell">
        <title>The monarch butterfly genome yields insights into long-distance migration.</title>
        <authorList>
            <person name="Zhan S."/>
            <person name="Merlin C."/>
            <person name="Boore J.L."/>
            <person name="Reppert S.M."/>
        </authorList>
    </citation>
    <scope>NUCLEOTIDE SEQUENCE [LARGE SCALE GENOMIC DNA]</scope>
    <source>
        <strain evidence="11">F-2</strain>
    </source>
</reference>
<evidence type="ECO:0000256" key="2">
    <source>
        <dbReference type="ARBA" id="ARBA00022729"/>
    </source>
</evidence>
<keyword evidence="12" id="KW-1185">Reference proteome</keyword>
<evidence type="ECO:0000313" key="11">
    <source>
        <dbReference type="EMBL" id="OWR46473.1"/>
    </source>
</evidence>
<evidence type="ECO:0000256" key="1">
    <source>
        <dbReference type="ARBA" id="ARBA00010701"/>
    </source>
</evidence>
<evidence type="ECO:0000259" key="10">
    <source>
        <dbReference type="Pfam" id="PF04083"/>
    </source>
</evidence>
<keyword evidence="5" id="KW-0443">Lipid metabolism</keyword>
<dbReference type="EMBL" id="AGBW02011573">
    <property type="protein sequence ID" value="OWR46473.1"/>
    <property type="molecule type" value="Genomic_DNA"/>
</dbReference>
<proteinExistence type="inferred from homology"/>
<keyword evidence="3 7" id="KW-0378">Hydrolase</keyword>
<dbReference type="eggNOG" id="KOG2624">
    <property type="taxonomic scope" value="Eukaryota"/>
</dbReference>
<dbReference type="Proteomes" id="UP000007151">
    <property type="component" value="Unassembled WGS sequence"/>
</dbReference>
<evidence type="ECO:0000256" key="8">
    <source>
        <dbReference type="PIRSR" id="PIRSR000862-1"/>
    </source>
</evidence>
<comment type="similarity">
    <text evidence="1 7">Belongs to the AB hydrolase superfamily. Lipase family.</text>
</comment>
<dbReference type="PANTHER" id="PTHR11005">
    <property type="entry name" value="LYSOSOMAL ACID LIPASE-RELATED"/>
    <property type="match status" value="1"/>
</dbReference>
<evidence type="ECO:0000256" key="4">
    <source>
        <dbReference type="ARBA" id="ARBA00022963"/>
    </source>
</evidence>
<dbReference type="AlphaFoldDB" id="A0A212EYA2"/>
<feature type="active site" description="Nucleophile" evidence="8">
    <location>
        <position position="185"/>
    </location>
</feature>
<dbReference type="GO" id="GO:0016788">
    <property type="term" value="F:hydrolase activity, acting on ester bonds"/>
    <property type="evidence" value="ECO:0007669"/>
    <property type="project" value="InterPro"/>
</dbReference>
<evidence type="ECO:0000256" key="3">
    <source>
        <dbReference type="ARBA" id="ARBA00022801"/>
    </source>
</evidence>
<dbReference type="Pfam" id="PF04083">
    <property type="entry name" value="Abhydro_lipase"/>
    <property type="match status" value="1"/>
</dbReference>
<feature type="active site" description="Charge relay system" evidence="8">
    <location>
        <position position="356"/>
    </location>
</feature>
<gene>
    <name evidence="11" type="ORF">KGM_201424</name>
</gene>
<keyword evidence="6" id="KW-0325">Glycoprotein</keyword>
<sequence length="412" mass="46452">MLGVILLVSALVSAQAVPADVVQGADEKQSVRHKQFNNGLRIARDGYYSESHLVTTSDGYILELVRIPNKRFQFLNNPFAPKKPVVFLMHGLQGSSISYITLGARRSLGPKTYNLADAGFDVWMGNARGVINSRNHVSLNPDNPKDAQKFFDYSFEDIATKDLPTMIDYVLQRTKQDKLHYVGHSQGGTAFLVLNSLLPKYNDKFISADILAGVGYQDHFPTDIVKSIAKATDFLYNFAVRRGFLEIGIRFNQQIVGQSLDFDDSEALSSNTEVTLALQSLRSFLDGLLMLGRLEVLGEASVKQFAHYGQNIKDKSFRRWDYGPVENLRKYGRFQPPQYDLRLVTVDLTMHYAMSDILLSEKDVLNMAAVIPNAKVRKVARDSFGHMDFIISNDSKELVTDYVVNELKKRYE</sequence>
<dbReference type="FunFam" id="3.40.50.1820:FF:000057">
    <property type="entry name" value="Lipase"/>
    <property type="match status" value="1"/>
</dbReference>
<dbReference type="Gene3D" id="3.40.50.1820">
    <property type="entry name" value="alpha/beta hydrolase"/>
    <property type="match status" value="1"/>
</dbReference>
<dbReference type="SUPFAM" id="SSF53474">
    <property type="entry name" value="alpha/beta-Hydrolases"/>
    <property type="match status" value="1"/>
</dbReference>
<evidence type="ECO:0000256" key="7">
    <source>
        <dbReference type="PIRNR" id="PIRNR000862"/>
    </source>
</evidence>
<accession>A0A212EYA2</accession>
<feature type="signal peptide" evidence="9">
    <location>
        <begin position="1"/>
        <end position="16"/>
    </location>
</feature>
<comment type="caution">
    <text evidence="11">The sequence shown here is derived from an EMBL/GenBank/DDBJ whole genome shotgun (WGS) entry which is preliminary data.</text>
</comment>
<evidence type="ECO:0000256" key="9">
    <source>
        <dbReference type="SAM" id="SignalP"/>
    </source>
</evidence>
<dbReference type="KEGG" id="dpl:KGM_201424"/>
<evidence type="ECO:0000256" key="5">
    <source>
        <dbReference type="ARBA" id="ARBA00023098"/>
    </source>
</evidence>
<keyword evidence="4 7" id="KW-0442">Lipid degradation</keyword>
<dbReference type="GO" id="GO:0016042">
    <property type="term" value="P:lipid catabolic process"/>
    <property type="evidence" value="ECO:0007669"/>
    <property type="project" value="UniProtKB-KW"/>
</dbReference>
<dbReference type="InterPro" id="IPR006693">
    <property type="entry name" value="AB_hydrolase_lipase"/>
</dbReference>
<evidence type="ECO:0000256" key="6">
    <source>
        <dbReference type="ARBA" id="ARBA00023180"/>
    </source>
</evidence>
<evidence type="ECO:0000313" key="12">
    <source>
        <dbReference type="Proteomes" id="UP000007151"/>
    </source>
</evidence>
<dbReference type="InParanoid" id="A0A212EYA2"/>
<dbReference type="PIRSF" id="PIRSF000862">
    <property type="entry name" value="Steryl_ester_lip"/>
    <property type="match status" value="1"/>
</dbReference>
<feature type="active site" description="Charge relay system" evidence="8">
    <location>
        <position position="386"/>
    </location>
</feature>